<accession>A0A847D0J9</accession>
<protein>
    <submittedName>
        <fullName evidence="1">Uncharacterized protein</fullName>
    </submittedName>
</protein>
<evidence type="ECO:0000313" key="1">
    <source>
        <dbReference type="EMBL" id="NLD25191.1"/>
    </source>
</evidence>
<dbReference type="EMBL" id="JAAZBX010000002">
    <property type="protein sequence ID" value="NLD25191.1"/>
    <property type="molecule type" value="Genomic_DNA"/>
</dbReference>
<organism evidence="1 2">
    <name type="scientific">Candidatus Dojkabacteria bacterium</name>
    <dbReference type="NCBI Taxonomy" id="2099670"/>
    <lineage>
        <taxon>Bacteria</taxon>
        <taxon>Candidatus Dojkabacteria</taxon>
    </lineage>
</organism>
<comment type="caution">
    <text evidence="1">The sequence shown here is derived from an EMBL/GenBank/DDBJ whole genome shotgun (WGS) entry which is preliminary data.</text>
</comment>
<proteinExistence type="predicted"/>
<name>A0A847D0J9_9BACT</name>
<dbReference type="Proteomes" id="UP000545876">
    <property type="component" value="Unassembled WGS sequence"/>
</dbReference>
<gene>
    <name evidence="1" type="ORF">GX656_00915</name>
</gene>
<dbReference type="AlphaFoldDB" id="A0A847D0J9"/>
<sequence>MHKVIYEPNIVSFARPVPRKATYQELLKQKNIDEKVIVIFDLSGQRGYMVISSMEDYNWYINHTRGDGRFSEEVFWIVNKRHLN</sequence>
<evidence type="ECO:0000313" key="2">
    <source>
        <dbReference type="Proteomes" id="UP000545876"/>
    </source>
</evidence>
<reference evidence="1 2" key="1">
    <citation type="journal article" date="2020" name="Biotechnol. Biofuels">
        <title>New insights from the biogas microbiome by comprehensive genome-resolved metagenomics of nearly 1600 species originating from multiple anaerobic digesters.</title>
        <authorList>
            <person name="Campanaro S."/>
            <person name="Treu L."/>
            <person name="Rodriguez-R L.M."/>
            <person name="Kovalovszki A."/>
            <person name="Ziels R.M."/>
            <person name="Maus I."/>
            <person name="Zhu X."/>
            <person name="Kougias P.G."/>
            <person name="Basile A."/>
            <person name="Luo G."/>
            <person name="Schluter A."/>
            <person name="Konstantinidis K.T."/>
            <person name="Angelidaki I."/>
        </authorList>
    </citation>
    <scope>NUCLEOTIDE SEQUENCE [LARGE SCALE GENOMIC DNA]</scope>
    <source>
        <strain evidence="1">AS06rmzACSIP_65</strain>
    </source>
</reference>